<organism evidence="4 5">
    <name type="scientific">Arcicella rigui</name>
    <dbReference type="NCBI Taxonomy" id="797020"/>
    <lineage>
        <taxon>Bacteria</taxon>
        <taxon>Pseudomonadati</taxon>
        <taxon>Bacteroidota</taxon>
        <taxon>Cytophagia</taxon>
        <taxon>Cytophagales</taxon>
        <taxon>Flectobacillaceae</taxon>
        <taxon>Arcicella</taxon>
    </lineage>
</organism>
<evidence type="ECO:0000259" key="3">
    <source>
        <dbReference type="Pfam" id="PF19313"/>
    </source>
</evidence>
<protein>
    <submittedName>
        <fullName evidence="4">DUF5916 domain-containing protein</fullName>
    </submittedName>
</protein>
<comment type="caution">
    <text evidence="4">The sequence shown here is derived from an EMBL/GenBank/DDBJ whole genome shotgun (WGS) entry which is preliminary data.</text>
</comment>
<evidence type="ECO:0000313" key="5">
    <source>
        <dbReference type="Proteomes" id="UP001302949"/>
    </source>
</evidence>
<proteinExistence type="predicted"/>
<dbReference type="InterPro" id="IPR045670">
    <property type="entry name" value="DUF5916"/>
</dbReference>
<feature type="domain" description="Carbohydrate-binding" evidence="2">
    <location>
        <begin position="42"/>
        <end position="197"/>
    </location>
</feature>
<accession>A0ABU5QEN2</accession>
<feature type="signal peptide" evidence="1">
    <location>
        <begin position="1"/>
        <end position="18"/>
    </location>
</feature>
<feature type="domain" description="DUF5916" evidence="3">
    <location>
        <begin position="241"/>
        <end position="328"/>
    </location>
</feature>
<dbReference type="Proteomes" id="UP001302949">
    <property type="component" value="Unassembled WGS sequence"/>
</dbReference>
<dbReference type="InterPro" id="IPR010502">
    <property type="entry name" value="Carb-bd_dom_fam9"/>
</dbReference>
<reference evidence="4 5" key="1">
    <citation type="submission" date="2023-12" db="EMBL/GenBank/DDBJ databases">
        <title>Novel species of the genus Arcicella isolated from rivers.</title>
        <authorList>
            <person name="Lu H."/>
        </authorList>
    </citation>
    <scope>NUCLEOTIDE SEQUENCE [LARGE SCALE GENOMIC DNA]</scope>
    <source>
        <strain evidence="4 5">KCTC 23307</strain>
    </source>
</reference>
<dbReference type="Gene3D" id="2.60.40.1190">
    <property type="match status" value="1"/>
</dbReference>
<gene>
    <name evidence="4" type="ORF">VB248_19345</name>
</gene>
<feature type="chain" id="PRO_5045490421" evidence="1">
    <location>
        <begin position="19"/>
        <end position="751"/>
    </location>
</feature>
<dbReference type="RefSeq" id="WP_323298474.1">
    <property type="nucleotide sequence ID" value="NZ_JAYFUM010000026.1"/>
</dbReference>
<dbReference type="Pfam" id="PF19313">
    <property type="entry name" value="DUF5916"/>
    <property type="match status" value="1"/>
</dbReference>
<keyword evidence="1" id="KW-0732">Signal</keyword>
<name>A0ABU5QEN2_9BACT</name>
<evidence type="ECO:0000313" key="4">
    <source>
        <dbReference type="EMBL" id="MEA5141318.1"/>
    </source>
</evidence>
<sequence>MRYLFCCLLIFMGTTVFSQDIFSPDSIKKNIQATFINHHLKVDGKLEEPAWHSAHTITDFVQVEPFQKQPASQKSVFKLLYNADYLYVAAILHEPMGKKALRVPNLQRDFTYGRSDQIGISLDGFNDERNAMIFMTNPYGSQRDLLAFDDQDFDEDWDGLWRVRTSRSDTAWVAEFAIPWETLRYQKAKDVQTWGVNFFRLRRMTNEQTIWSALPRSFSPARMQYAGKLTGIQPPPSKTNIRFQPYLLISEDRYNGSEFYDKTNGSKVKAGGEIKWAITPNTVLDLTYNTDFAQADADRQVNNLSRLSVFFPERRQFFLENASLFAAGLSPIDEYSGGQQRIQPFFSRQIGLDANGNPVPIQLGARVVNRSLKSNLGFLYVRQKANEEIYATDFLVGRYSKNIGKQNRIGGIATLKNDANHYNLTASTDGFFRINESTSINSMAMFSKTSGEDKAGFAGHYQLNHRGIRWVYWLTQNINTKAFNPEMGFVARPDVIENSAGFYWLNRGKWLPSYIRSFEPGGFYVNYFSATTGKMIEQNINTNPIWFSFQNGGAFGVLTNHYYQLIDYSDGSDSLSFFNVTIPSGTYRYDRVMGVIETDASKKLSFSFNTEIGKYYNGSLTTVTAGFRLAPIPHVSMEGRFTNNFYDNLGVQKQSGNNQLYTISGRFALNPRVQLIGFYQYNSTNEFDVWNVRVSWEYQPLSFLYLVFNQRGFNDYRTQLSNDGLTRIPTNEIARQRELHLIAKLSYLKQF</sequence>
<keyword evidence="5" id="KW-1185">Reference proteome</keyword>
<dbReference type="SUPFAM" id="SSF49344">
    <property type="entry name" value="CBD9-like"/>
    <property type="match status" value="1"/>
</dbReference>
<evidence type="ECO:0000259" key="2">
    <source>
        <dbReference type="Pfam" id="PF06452"/>
    </source>
</evidence>
<dbReference type="EMBL" id="JAYFUM010000026">
    <property type="protein sequence ID" value="MEA5141318.1"/>
    <property type="molecule type" value="Genomic_DNA"/>
</dbReference>
<evidence type="ECO:0000256" key="1">
    <source>
        <dbReference type="SAM" id="SignalP"/>
    </source>
</evidence>
<dbReference type="Pfam" id="PF06452">
    <property type="entry name" value="CBM9_1"/>
    <property type="match status" value="1"/>
</dbReference>
<dbReference type="CDD" id="cd09618">
    <property type="entry name" value="CBM9_like_2"/>
    <property type="match status" value="1"/>
</dbReference>